<keyword evidence="2" id="KW-1185">Reference proteome</keyword>
<evidence type="ECO:0000313" key="2">
    <source>
        <dbReference type="Proteomes" id="UP000596739"/>
    </source>
</evidence>
<reference evidence="2" key="1">
    <citation type="submission" date="2021-01" db="EMBL/GenBank/DDBJ databases">
        <title>Genome public.</title>
        <authorList>
            <person name="Liu C."/>
            <person name="Sun Q."/>
        </authorList>
    </citation>
    <scope>NUCLEOTIDE SEQUENCE [LARGE SCALE GENOMIC DNA]</scope>
    <source>
        <strain evidence="2">YIM B02505</strain>
    </source>
</reference>
<dbReference type="EMBL" id="JAENHN010000056">
    <property type="protein sequence ID" value="MBK1813085.1"/>
    <property type="molecule type" value="Genomic_DNA"/>
</dbReference>
<dbReference type="RefSeq" id="WP_200272865.1">
    <property type="nucleotide sequence ID" value="NZ_JAENHN010000056.1"/>
</dbReference>
<proteinExistence type="predicted"/>
<sequence length="53" mass="6179">MSKRLELNDFQRWNGVRKLYCLNEVSYTVLDIPLKKIILILCEAHQSIGDVTT</sequence>
<evidence type="ECO:0000313" key="1">
    <source>
        <dbReference type="EMBL" id="MBK1813085.1"/>
    </source>
</evidence>
<accession>A0ABS1EUR3</accession>
<protein>
    <submittedName>
        <fullName evidence="1">Uncharacterized protein</fullName>
    </submittedName>
</protein>
<comment type="caution">
    <text evidence="1">The sequence shown here is derived from an EMBL/GenBank/DDBJ whole genome shotgun (WGS) entry which is preliminary data.</text>
</comment>
<gene>
    <name evidence="1" type="ORF">JHL18_20905</name>
</gene>
<name>A0ABS1EUR3_9CLOT</name>
<dbReference type="Proteomes" id="UP000596739">
    <property type="component" value="Unassembled WGS sequence"/>
</dbReference>
<organism evidence="1 2">
    <name type="scientific">Clostridium yunnanense</name>
    <dbReference type="NCBI Taxonomy" id="2800325"/>
    <lineage>
        <taxon>Bacteria</taxon>
        <taxon>Bacillati</taxon>
        <taxon>Bacillota</taxon>
        <taxon>Clostridia</taxon>
        <taxon>Eubacteriales</taxon>
        <taxon>Clostridiaceae</taxon>
        <taxon>Clostridium</taxon>
    </lineage>
</organism>